<evidence type="ECO:0000313" key="6">
    <source>
        <dbReference type="Proteomes" id="UP000784294"/>
    </source>
</evidence>
<evidence type="ECO:0000256" key="2">
    <source>
        <dbReference type="ARBA" id="ARBA00047899"/>
    </source>
</evidence>
<evidence type="ECO:0000256" key="1">
    <source>
        <dbReference type="ARBA" id="ARBA00022553"/>
    </source>
</evidence>
<dbReference type="PANTHER" id="PTHR22988:SF71">
    <property type="entry name" value="CITRON RHO-INTERACTING KINASE"/>
    <property type="match status" value="1"/>
</dbReference>
<feature type="region of interest" description="Disordered" evidence="4">
    <location>
        <begin position="103"/>
        <end position="122"/>
    </location>
</feature>
<evidence type="ECO:0000313" key="5">
    <source>
        <dbReference type="EMBL" id="VEL26746.1"/>
    </source>
</evidence>
<dbReference type="Proteomes" id="UP000784294">
    <property type="component" value="Unassembled WGS sequence"/>
</dbReference>
<proteinExistence type="predicted"/>
<dbReference type="GO" id="GO:0004674">
    <property type="term" value="F:protein serine/threonine kinase activity"/>
    <property type="evidence" value="ECO:0007669"/>
    <property type="project" value="UniProtKB-EC"/>
</dbReference>
<dbReference type="GO" id="GO:0005856">
    <property type="term" value="C:cytoskeleton"/>
    <property type="evidence" value="ECO:0007669"/>
    <property type="project" value="TreeGrafter"/>
</dbReference>
<dbReference type="GO" id="GO:0005737">
    <property type="term" value="C:cytoplasm"/>
    <property type="evidence" value="ECO:0007669"/>
    <property type="project" value="TreeGrafter"/>
</dbReference>
<dbReference type="EMBL" id="CAAALY010082385">
    <property type="protein sequence ID" value="VEL26746.1"/>
    <property type="molecule type" value="Genomic_DNA"/>
</dbReference>
<name>A0A3S5AW17_9PLAT</name>
<accession>A0A3S5AW17</accession>
<evidence type="ECO:0000256" key="3">
    <source>
        <dbReference type="ARBA" id="ARBA00048679"/>
    </source>
</evidence>
<comment type="caution">
    <text evidence="5">The sequence shown here is derived from an EMBL/GenBank/DDBJ whole genome shotgun (WGS) entry which is preliminary data.</text>
</comment>
<dbReference type="PANTHER" id="PTHR22988">
    <property type="entry name" value="MYOTONIC DYSTROPHY S/T KINASE-RELATED"/>
    <property type="match status" value="1"/>
</dbReference>
<sequence length="316" mass="33338">DAPIQPNVSSEVDTSHINFEERDLSASGPFSGSGSGTGKFARNGCAFAAKKAAPAFFTGDHISFAGFTFIRDHVYLRNRLQSSASDRLGIEADPGDATLEASAAVSGSGSGTAGGCGESTDQVSELRTSLQAAERQAAINAVALREAERRLSDALATNLAAQATADKHAEEARSRLAAAQADRDKATEQAAALTRHLAVLQAGLETERQTAAAAAASSRQEVNCLQDRFAEAETRAETLLKQLSEARQQIEVAATTSVDSDYCSGVPCEKVDNEQVRLEAELLAARAEAQDLAAKVTQTTSEMSMMKRSYSDQVSF</sequence>
<reference evidence="5" key="1">
    <citation type="submission" date="2018-11" db="EMBL/GenBank/DDBJ databases">
        <authorList>
            <consortium name="Pathogen Informatics"/>
        </authorList>
    </citation>
    <scope>NUCLEOTIDE SEQUENCE</scope>
</reference>
<comment type="catalytic activity">
    <reaction evidence="2">
        <text>L-threonyl-[protein] + ATP = O-phospho-L-threonyl-[protein] + ADP + H(+)</text>
        <dbReference type="Rhea" id="RHEA:46608"/>
        <dbReference type="Rhea" id="RHEA-COMP:11060"/>
        <dbReference type="Rhea" id="RHEA-COMP:11605"/>
        <dbReference type="ChEBI" id="CHEBI:15378"/>
        <dbReference type="ChEBI" id="CHEBI:30013"/>
        <dbReference type="ChEBI" id="CHEBI:30616"/>
        <dbReference type="ChEBI" id="CHEBI:61977"/>
        <dbReference type="ChEBI" id="CHEBI:456216"/>
        <dbReference type="EC" id="2.7.11.1"/>
    </reaction>
</comment>
<dbReference type="GO" id="GO:0031032">
    <property type="term" value="P:actomyosin structure organization"/>
    <property type="evidence" value="ECO:0007669"/>
    <property type="project" value="TreeGrafter"/>
</dbReference>
<keyword evidence="6" id="KW-1185">Reference proteome</keyword>
<keyword evidence="1" id="KW-0597">Phosphoprotein</keyword>
<organism evidence="5 6">
    <name type="scientific">Protopolystoma xenopodis</name>
    <dbReference type="NCBI Taxonomy" id="117903"/>
    <lineage>
        <taxon>Eukaryota</taxon>
        <taxon>Metazoa</taxon>
        <taxon>Spiralia</taxon>
        <taxon>Lophotrochozoa</taxon>
        <taxon>Platyhelminthes</taxon>
        <taxon>Monogenea</taxon>
        <taxon>Polyopisthocotylea</taxon>
        <taxon>Polystomatidea</taxon>
        <taxon>Polystomatidae</taxon>
        <taxon>Protopolystoma</taxon>
    </lineage>
</organism>
<feature type="region of interest" description="Disordered" evidence="4">
    <location>
        <begin position="1"/>
        <end position="33"/>
    </location>
</feature>
<comment type="catalytic activity">
    <reaction evidence="3">
        <text>L-seryl-[protein] + ATP = O-phospho-L-seryl-[protein] + ADP + H(+)</text>
        <dbReference type="Rhea" id="RHEA:17989"/>
        <dbReference type="Rhea" id="RHEA-COMP:9863"/>
        <dbReference type="Rhea" id="RHEA-COMP:11604"/>
        <dbReference type="ChEBI" id="CHEBI:15378"/>
        <dbReference type="ChEBI" id="CHEBI:29999"/>
        <dbReference type="ChEBI" id="CHEBI:30616"/>
        <dbReference type="ChEBI" id="CHEBI:83421"/>
        <dbReference type="ChEBI" id="CHEBI:456216"/>
        <dbReference type="EC" id="2.7.11.1"/>
    </reaction>
</comment>
<feature type="compositionally biased region" description="Gly residues" evidence="4">
    <location>
        <begin position="108"/>
        <end position="117"/>
    </location>
</feature>
<feature type="compositionally biased region" description="Polar residues" evidence="4">
    <location>
        <begin position="1"/>
        <end position="17"/>
    </location>
</feature>
<feature type="non-terminal residue" evidence="5">
    <location>
        <position position="1"/>
    </location>
</feature>
<protein>
    <submittedName>
        <fullName evidence="5">Uncharacterized protein</fullName>
    </submittedName>
</protein>
<evidence type="ECO:0000256" key="4">
    <source>
        <dbReference type="SAM" id="MobiDB-lite"/>
    </source>
</evidence>
<dbReference type="InterPro" id="IPR050839">
    <property type="entry name" value="Rho-assoc_Ser/Thr_Kinase"/>
</dbReference>
<gene>
    <name evidence="5" type="ORF">PXEA_LOCUS20186</name>
</gene>
<dbReference type="AlphaFoldDB" id="A0A3S5AW17"/>